<dbReference type="CDD" id="cd06828">
    <property type="entry name" value="PLPDE_III_DapDC"/>
    <property type="match status" value="1"/>
</dbReference>
<dbReference type="Pfam" id="PF02784">
    <property type="entry name" value="Orn_Arg_deC_N"/>
    <property type="match status" value="1"/>
</dbReference>
<dbReference type="PANTHER" id="PTHR43727">
    <property type="entry name" value="DIAMINOPIMELATE DECARBOXYLASE"/>
    <property type="match status" value="1"/>
</dbReference>
<dbReference type="PROSITE" id="PS00878">
    <property type="entry name" value="ODR_DC_2_1"/>
    <property type="match status" value="1"/>
</dbReference>
<protein>
    <recommendedName>
        <fullName evidence="5 6">Diaminopimelate decarboxylase</fullName>
        <shortName evidence="5">DAP decarboxylase</shortName>
        <shortName evidence="5">DAPDC</shortName>
        <ecNumber evidence="5 6">4.1.1.20</ecNumber>
    </recommendedName>
</protein>
<dbReference type="PRINTS" id="PR01181">
    <property type="entry name" value="DAPDCRBXLASE"/>
</dbReference>
<keyword evidence="11" id="KW-1185">Reference proteome</keyword>
<dbReference type="PANTHER" id="PTHR43727:SF2">
    <property type="entry name" value="GROUP IV DECARBOXYLASE"/>
    <property type="match status" value="1"/>
</dbReference>
<feature type="active site" description="Proton donor" evidence="7">
    <location>
        <position position="332"/>
    </location>
</feature>
<organism evidence="10 11">
    <name type="scientific">Fervidobacterium pennivorans (strain DSM 9078 / Ven5)</name>
    <dbReference type="NCBI Taxonomy" id="771875"/>
    <lineage>
        <taxon>Bacteria</taxon>
        <taxon>Thermotogati</taxon>
        <taxon>Thermotogota</taxon>
        <taxon>Thermotogae</taxon>
        <taxon>Thermotogales</taxon>
        <taxon>Fervidobacteriaceae</taxon>
        <taxon>Fervidobacterium</taxon>
    </lineage>
</organism>
<evidence type="ECO:0000256" key="7">
    <source>
        <dbReference type="PIRSR" id="PIRSR600183-50"/>
    </source>
</evidence>
<dbReference type="PATRIC" id="fig|771875.3.peg.430"/>
<dbReference type="Gene3D" id="3.20.20.10">
    <property type="entry name" value="Alanine racemase"/>
    <property type="match status" value="1"/>
</dbReference>
<dbReference type="AlphaFoldDB" id="H9UAL9"/>
<dbReference type="NCBIfam" id="TIGR01048">
    <property type="entry name" value="lysA"/>
    <property type="match status" value="1"/>
</dbReference>
<dbReference type="SUPFAM" id="SSF51419">
    <property type="entry name" value="PLP-binding barrel"/>
    <property type="match status" value="1"/>
</dbReference>
<comment type="subunit">
    <text evidence="5">Homodimer.</text>
</comment>
<dbReference type="InterPro" id="IPR002986">
    <property type="entry name" value="DAP_deCOOHase_LysA"/>
</dbReference>
<evidence type="ECO:0000256" key="4">
    <source>
        <dbReference type="ARBA" id="ARBA00023239"/>
    </source>
</evidence>
<dbReference type="SUPFAM" id="SSF50621">
    <property type="entry name" value="Alanine racemase C-terminal domain-like"/>
    <property type="match status" value="1"/>
</dbReference>
<dbReference type="InterPro" id="IPR022644">
    <property type="entry name" value="De-COase2_N"/>
</dbReference>
<keyword evidence="4 5" id="KW-0456">Lyase</keyword>
<reference evidence="10" key="1">
    <citation type="submission" date="2012-03" db="EMBL/GenBank/DDBJ databases">
        <title>Complete sequence of Fervidobacterium pennivorans DSM 9078.</title>
        <authorList>
            <consortium name="US DOE Joint Genome Institute"/>
            <person name="Lucas S."/>
            <person name="Han J."/>
            <person name="Lapidus A."/>
            <person name="Cheng J.-F."/>
            <person name="Goodwin L."/>
            <person name="Pitluck S."/>
            <person name="Peters L."/>
            <person name="Ovchinnikova G."/>
            <person name="Lu M."/>
            <person name="Detter J.C."/>
            <person name="Han C."/>
            <person name="Tapia R."/>
            <person name="Land M."/>
            <person name="Hauser L."/>
            <person name="Kyrpides N."/>
            <person name="Ivanova N."/>
            <person name="Pagani I."/>
            <person name="Noll K.M."/>
            <person name="Woyke T."/>
        </authorList>
    </citation>
    <scope>NUCLEOTIDE SEQUENCE</scope>
    <source>
        <strain evidence="10">DSM 9078</strain>
    </source>
</reference>
<accession>H9UAL9</accession>
<evidence type="ECO:0000313" key="11">
    <source>
        <dbReference type="Proteomes" id="UP000007384"/>
    </source>
</evidence>
<evidence type="ECO:0000256" key="1">
    <source>
        <dbReference type="ARBA" id="ARBA00001933"/>
    </source>
</evidence>
<dbReference type="eggNOG" id="COG0019">
    <property type="taxonomic scope" value="Bacteria"/>
</dbReference>
<feature type="binding site" evidence="5">
    <location>
        <position position="333"/>
    </location>
    <ligand>
        <name>substrate</name>
    </ligand>
</feature>
<feature type="domain" description="Orn/DAP/Arg decarboxylase 2 N-terminal" evidence="9">
    <location>
        <begin position="37"/>
        <end position="269"/>
    </location>
</feature>
<keyword evidence="2 5" id="KW-0210">Decarboxylase</keyword>
<feature type="binding site" evidence="5">
    <location>
        <begin position="263"/>
        <end position="266"/>
    </location>
    <ligand>
        <name>pyridoxal 5'-phosphate</name>
        <dbReference type="ChEBI" id="CHEBI:597326"/>
    </ligand>
</feature>
<comment type="function">
    <text evidence="5">Specifically catalyzes the decarboxylation of meso-diaminopimelate (meso-DAP) to L-lysine.</text>
</comment>
<dbReference type="PRINTS" id="PR01179">
    <property type="entry name" value="ODADCRBXLASE"/>
</dbReference>
<keyword evidence="5 8" id="KW-0457">Lysine biosynthesis</keyword>
<dbReference type="GO" id="GO:0009089">
    <property type="term" value="P:lysine biosynthetic process via diaminopimelate"/>
    <property type="evidence" value="ECO:0007669"/>
    <property type="project" value="UniProtKB-UniRule"/>
</dbReference>
<feature type="binding site" evidence="5">
    <location>
        <position position="306"/>
    </location>
    <ligand>
        <name>substrate</name>
    </ligand>
</feature>
<dbReference type="EC" id="4.1.1.20" evidence="5 6"/>
<evidence type="ECO:0000313" key="10">
    <source>
        <dbReference type="EMBL" id="AFG34562.1"/>
    </source>
</evidence>
<keyword evidence="3 5" id="KW-0663">Pyridoxal phosphate</keyword>
<comment type="pathway">
    <text evidence="5 8">Amino-acid biosynthesis; L-lysine biosynthesis via DAP pathway; L-lysine from DL-2,6-diaminopimelate: step 1/1.</text>
</comment>
<feature type="binding site" evidence="5">
    <location>
        <position position="266"/>
    </location>
    <ligand>
        <name>substrate</name>
    </ligand>
</feature>
<evidence type="ECO:0000256" key="5">
    <source>
        <dbReference type="HAMAP-Rule" id="MF_02120"/>
    </source>
</evidence>
<feature type="modified residue" description="N6-(pyridoxal phosphate)lysine" evidence="5 7">
    <location>
        <position position="60"/>
    </location>
</feature>
<evidence type="ECO:0000256" key="6">
    <source>
        <dbReference type="NCBIfam" id="TIGR01048"/>
    </source>
</evidence>
<dbReference type="EMBL" id="CP003260">
    <property type="protein sequence ID" value="AFG34562.1"/>
    <property type="molecule type" value="Genomic_DNA"/>
</dbReference>
<sequence length="403" mass="45531">MNVFNCTTINDLLSEELVQELSSSYGTPLYVYFERIIRERARSVLGIFNGINIFPTFACKANNNPNLLRILKEEGFGTDIVTLGEYYASKLAEIPDERIVWNGNGKSLKEMSLLSKVRYINVDSIEELERWKDVASKFDNIPELFLRINPDVDSKTHPYISTGLKKNKFGIPIEMVERALKIVKTSNLELVGFHIHIGSQITDVDPFYEALGQTVELSKSYGFRKINIGGGWGINYKDKELNLSKYREEIIPLLKDFEEVVLEIGRYIIGPAGVLILKVEYVKKTDAKTFVVVDGGMNVLIRPAMYGAFHGVRVLSAEQNEKVEVDVVGPLCESGDVLATHCMLEIPREGSYIVIENAGAYGYAMASNYNSTLKPAEVLMTENNEPKLIRRRETYDDLFRTII</sequence>
<dbReference type="HOGENOM" id="CLU_026444_0_0_0"/>
<dbReference type="Gene3D" id="2.40.37.10">
    <property type="entry name" value="Lyase, Ornithine Decarboxylase, Chain A, domain 1"/>
    <property type="match status" value="1"/>
</dbReference>
<dbReference type="RefSeq" id="WP_014451028.1">
    <property type="nucleotide sequence ID" value="NC_017095.1"/>
</dbReference>
<evidence type="ECO:0000256" key="8">
    <source>
        <dbReference type="RuleBase" id="RU003738"/>
    </source>
</evidence>
<dbReference type="STRING" id="771875.Ferpe_0422"/>
<dbReference type="InterPro" id="IPR022653">
    <property type="entry name" value="De-COase2_pyr-phos_BS"/>
</dbReference>
<feature type="binding site" evidence="5">
    <location>
        <position position="231"/>
    </location>
    <ligand>
        <name>pyridoxal 5'-phosphate</name>
        <dbReference type="ChEBI" id="CHEBI:597326"/>
    </ligand>
</feature>
<name>H9UAL9_FERPD</name>
<feature type="binding site" evidence="5">
    <location>
        <position position="302"/>
    </location>
    <ligand>
        <name>substrate</name>
    </ligand>
</feature>
<comment type="similarity">
    <text evidence="5">Belongs to the Orn/Lys/Arg decarboxylase class-II family. LysA subfamily.</text>
</comment>
<dbReference type="KEGG" id="fpe:Ferpe_0422"/>
<dbReference type="GO" id="GO:0008836">
    <property type="term" value="F:diaminopimelate decarboxylase activity"/>
    <property type="evidence" value="ECO:0007669"/>
    <property type="project" value="UniProtKB-UniRule"/>
</dbReference>
<dbReference type="InterPro" id="IPR029066">
    <property type="entry name" value="PLP-binding_barrel"/>
</dbReference>
<dbReference type="FunFam" id="3.20.20.10:FF:000003">
    <property type="entry name" value="Diaminopimelate decarboxylase"/>
    <property type="match status" value="1"/>
</dbReference>
<evidence type="ECO:0000259" key="9">
    <source>
        <dbReference type="Pfam" id="PF02784"/>
    </source>
</evidence>
<dbReference type="GO" id="GO:0030170">
    <property type="term" value="F:pyridoxal phosphate binding"/>
    <property type="evidence" value="ECO:0007669"/>
    <property type="project" value="UniProtKB-UniRule"/>
</dbReference>
<gene>
    <name evidence="5" type="primary">lysA</name>
    <name evidence="10" type="ordered locus">Ferpe_0422</name>
</gene>
<evidence type="ECO:0000256" key="3">
    <source>
        <dbReference type="ARBA" id="ARBA00022898"/>
    </source>
</evidence>
<dbReference type="Proteomes" id="UP000007384">
    <property type="component" value="Chromosome"/>
</dbReference>
<dbReference type="HAMAP" id="MF_02120">
    <property type="entry name" value="LysA"/>
    <property type="match status" value="1"/>
</dbReference>
<dbReference type="InterPro" id="IPR009006">
    <property type="entry name" value="Ala_racemase/Decarboxylase_C"/>
</dbReference>
<dbReference type="UniPathway" id="UPA00034">
    <property type="reaction ID" value="UER00027"/>
</dbReference>
<comment type="cofactor">
    <cofactor evidence="1 5 7 8">
        <name>pyridoxal 5'-phosphate</name>
        <dbReference type="ChEBI" id="CHEBI:597326"/>
    </cofactor>
</comment>
<feature type="binding site" evidence="5">
    <location>
        <position position="361"/>
    </location>
    <ligand>
        <name>substrate</name>
    </ligand>
</feature>
<comment type="catalytic activity">
    <reaction evidence="5 8">
        <text>meso-2,6-diaminopimelate + H(+) = L-lysine + CO2</text>
        <dbReference type="Rhea" id="RHEA:15101"/>
        <dbReference type="ChEBI" id="CHEBI:15378"/>
        <dbReference type="ChEBI" id="CHEBI:16526"/>
        <dbReference type="ChEBI" id="CHEBI:32551"/>
        <dbReference type="ChEBI" id="CHEBI:57791"/>
        <dbReference type="EC" id="4.1.1.20"/>
    </reaction>
</comment>
<evidence type="ECO:0000256" key="2">
    <source>
        <dbReference type="ARBA" id="ARBA00022793"/>
    </source>
</evidence>
<feature type="binding site" evidence="5">
    <location>
        <position position="361"/>
    </location>
    <ligand>
        <name>pyridoxal 5'-phosphate</name>
        <dbReference type="ChEBI" id="CHEBI:597326"/>
    </ligand>
</feature>
<proteinExistence type="inferred from homology"/>
<keyword evidence="5" id="KW-0028">Amino-acid biosynthesis</keyword>
<dbReference type="InterPro" id="IPR000183">
    <property type="entry name" value="Orn/DAP/Arg_de-COase"/>
</dbReference>